<dbReference type="Pfam" id="PF00300">
    <property type="entry name" value="His_Phos_1"/>
    <property type="match status" value="1"/>
</dbReference>
<dbReference type="EMBL" id="AAXB02000023">
    <property type="protein sequence ID" value="EDM61784.1"/>
    <property type="molecule type" value="Genomic_DNA"/>
</dbReference>
<dbReference type="AlphaFoldDB" id="A6BKG7"/>
<sequence>MKRCDILSFILALEVNAVNSVCGVYSWMEKGILGGKIRRMKLYLVRHGETDWNKVKRIQGQVDIPLNQFGKRLAEETAEGLRDIPFDLCISSPLSRAHETARIILYGKDIPIIKDARIEEMAFGEYEGKCCARDNWELPEDFQKFFNDPAGFVPGKGGESFADVKKRTGEFLKSLYKKTEGVYENILITTHGAALAGMLNNIRKEPLEKYWGIGVHSNCGVTEVEVKNEEATILSENVTYYEETVRPWADK</sequence>
<evidence type="ECO:0000256" key="2">
    <source>
        <dbReference type="PIRSR" id="PIRSR613078-1"/>
    </source>
</evidence>
<dbReference type="InterPro" id="IPR029033">
    <property type="entry name" value="His_PPase_superfam"/>
</dbReference>
<evidence type="ECO:0000256" key="3">
    <source>
        <dbReference type="PIRSR" id="PIRSR613078-2"/>
    </source>
</evidence>
<dbReference type="eggNOG" id="COG0406">
    <property type="taxonomic scope" value="Bacteria"/>
</dbReference>
<comment type="caution">
    <text evidence="4">The sequence shown here is derived from an EMBL/GenBank/DDBJ whole genome shotgun (WGS) entry which is preliminary data.</text>
</comment>
<dbReference type="GO" id="GO:0043456">
    <property type="term" value="P:regulation of pentose-phosphate shunt"/>
    <property type="evidence" value="ECO:0007669"/>
    <property type="project" value="TreeGrafter"/>
</dbReference>
<feature type="binding site" evidence="3">
    <location>
        <position position="96"/>
    </location>
    <ligand>
        <name>substrate</name>
    </ligand>
</feature>
<dbReference type="PANTHER" id="PTHR46517">
    <property type="entry name" value="FRUCTOSE-2,6-BISPHOSPHATASE TIGAR"/>
    <property type="match status" value="1"/>
</dbReference>
<reference evidence="4 5" key="2">
    <citation type="submission" date="2007-04" db="EMBL/GenBank/DDBJ databases">
        <title>Draft genome sequence of Dorea longicatena (DSM 13814).</title>
        <authorList>
            <person name="Sudarsanam P."/>
            <person name="Ley R."/>
            <person name="Guruge J."/>
            <person name="Turnbaugh P.J."/>
            <person name="Mahowald M."/>
            <person name="Liep D."/>
            <person name="Gordon J."/>
        </authorList>
    </citation>
    <scope>NUCLEOTIDE SEQUENCE [LARGE SCALE GENOMIC DNA]</scope>
    <source>
        <strain evidence="4 5">DSM 13814</strain>
    </source>
</reference>
<dbReference type="HOGENOM" id="CLU_033323_8_4_9"/>
<gene>
    <name evidence="4" type="ORF">DORLON_02819</name>
</gene>
<evidence type="ECO:0000256" key="1">
    <source>
        <dbReference type="ARBA" id="ARBA00022801"/>
    </source>
</evidence>
<dbReference type="GO" id="GO:0045820">
    <property type="term" value="P:negative regulation of glycolytic process"/>
    <property type="evidence" value="ECO:0007669"/>
    <property type="project" value="TreeGrafter"/>
</dbReference>
<accession>A6BKG7</accession>
<protein>
    <submittedName>
        <fullName evidence="4">Phosphoglycerate mutase family protein</fullName>
    </submittedName>
</protein>
<dbReference type="PROSITE" id="PS00175">
    <property type="entry name" value="PG_MUTASE"/>
    <property type="match status" value="1"/>
</dbReference>
<dbReference type="InterPro" id="IPR013078">
    <property type="entry name" value="His_Pase_superF_clade-1"/>
</dbReference>
<dbReference type="GO" id="GO:0004331">
    <property type="term" value="F:fructose-2,6-bisphosphate 2-phosphatase activity"/>
    <property type="evidence" value="ECO:0007669"/>
    <property type="project" value="TreeGrafter"/>
</dbReference>
<dbReference type="GO" id="GO:0005829">
    <property type="term" value="C:cytosol"/>
    <property type="evidence" value="ECO:0007669"/>
    <property type="project" value="TreeGrafter"/>
</dbReference>
<proteinExistence type="predicted"/>
<feature type="binding site" evidence="3">
    <location>
        <begin position="46"/>
        <end position="53"/>
    </location>
    <ligand>
        <name>substrate</name>
    </ligand>
</feature>
<reference evidence="4 5" key="1">
    <citation type="submission" date="2007-03" db="EMBL/GenBank/DDBJ databases">
        <authorList>
            <person name="Fulton L."/>
            <person name="Clifton S."/>
            <person name="Fulton B."/>
            <person name="Xu J."/>
            <person name="Minx P."/>
            <person name="Pepin K.H."/>
            <person name="Johnson M."/>
            <person name="Thiruvilangam P."/>
            <person name="Bhonagiri V."/>
            <person name="Nash W.E."/>
            <person name="Mardis E.R."/>
            <person name="Wilson R.K."/>
        </authorList>
    </citation>
    <scope>NUCLEOTIDE SEQUENCE [LARGE SCALE GENOMIC DNA]</scope>
    <source>
        <strain evidence="4 5">DSM 13814</strain>
    </source>
</reference>
<feature type="active site" description="Proton donor/acceptor" evidence="2">
    <location>
        <position position="120"/>
    </location>
</feature>
<dbReference type="SMART" id="SM00855">
    <property type="entry name" value="PGAM"/>
    <property type="match status" value="1"/>
</dbReference>
<keyword evidence="1" id="KW-0378">Hydrolase</keyword>
<dbReference type="Proteomes" id="UP000004016">
    <property type="component" value="Unassembled WGS sequence"/>
</dbReference>
<name>A6BKG7_9FIRM</name>
<feature type="active site" description="Tele-phosphohistidine intermediate" evidence="2">
    <location>
        <position position="47"/>
    </location>
</feature>
<evidence type="ECO:0000313" key="5">
    <source>
        <dbReference type="Proteomes" id="UP000004016"/>
    </source>
</evidence>
<dbReference type="InterPro" id="IPR001345">
    <property type="entry name" value="PG/BPGM_mutase_AS"/>
</dbReference>
<organism evidence="4 5">
    <name type="scientific">Dorea longicatena DSM 13814</name>
    <dbReference type="NCBI Taxonomy" id="411462"/>
    <lineage>
        <taxon>Bacteria</taxon>
        <taxon>Bacillati</taxon>
        <taxon>Bacillota</taxon>
        <taxon>Clostridia</taxon>
        <taxon>Lachnospirales</taxon>
        <taxon>Lachnospiraceae</taxon>
        <taxon>Dorea</taxon>
    </lineage>
</organism>
<dbReference type="SUPFAM" id="SSF53254">
    <property type="entry name" value="Phosphoglycerate mutase-like"/>
    <property type="match status" value="1"/>
</dbReference>
<evidence type="ECO:0000313" key="4">
    <source>
        <dbReference type="EMBL" id="EDM61784.1"/>
    </source>
</evidence>
<dbReference type="Gene3D" id="3.40.50.1240">
    <property type="entry name" value="Phosphoglycerate mutase-like"/>
    <property type="match status" value="1"/>
</dbReference>
<dbReference type="CDD" id="cd07067">
    <property type="entry name" value="HP_PGM_like"/>
    <property type="match status" value="1"/>
</dbReference>
<dbReference type="InterPro" id="IPR051695">
    <property type="entry name" value="Phosphoglycerate_Mutase"/>
</dbReference>
<dbReference type="PANTHER" id="PTHR46517:SF1">
    <property type="entry name" value="FRUCTOSE-2,6-BISPHOSPHATASE TIGAR"/>
    <property type="match status" value="1"/>
</dbReference>